<evidence type="ECO:0000313" key="3">
    <source>
        <dbReference type="EMBL" id="THV46247.1"/>
    </source>
</evidence>
<feature type="compositionally biased region" description="Basic and acidic residues" evidence="1">
    <location>
        <begin position="285"/>
        <end position="302"/>
    </location>
</feature>
<dbReference type="InterPro" id="IPR002792">
    <property type="entry name" value="TRAM_dom"/>
</dbReference>
<dbReference type="EMBL" id="PQXL01000402">
    <property type="protein sequence ID" value="THV46247.1"/>
    <property type="molecule type" value="Genomic_DNA"/>
</dbReference>
<dbReference type="OrthoDB" id="5154006at2759"/>
<gene>
    <name evidence="3" type="ORF">BGAL_0402g00050</name>
</gene>
<feature type="region of interest" description="Disordered" evidence="1">
    <location>
        <begin position="1"/>
        <end position="26"/>
    </location>
</feature>
<feature type="region of interest" description="Disordered" evidence="1">
    <location>
        <begin position="365"/>
        <end position="473"/>
    </location>
</feature>
<feature type="compositionally biased region" description="Basic and acidic residues" evidence="1">
    <location>
        <begin position="310"/>
        <end position="330"/>
    </location>
</feature>
<feature type="domain" description="TRAM" evidence="2">
    <location>
        <begin position="87"/>
        <end position="147"/>
    </location>
</feature>
<dbReference type="PROSITE" id="PS50926">
    <property type="entry name" value="TRAM"/>
    <property type="match status" value="1"/>
</dbReference>
<name>A0A4S8QMK1_9HELO</name>
<keyword evidence="4" id="KW-1185">Reference proteome</keyword>
<organism evidence="3 4">
    <name type="scientific">Botrytis galanthina</name>
    <dbReference type="NCBI Taxonomy" id="278940"/>
    <lineage>
        <taxon>Eukaryota</taxon>
        <taxon>Fungi</taxon>
        <taxon>Dikarya</taxon>
        <taxon>Ascomycota</taxon>
        <taxon>Pezizomycotina</taxon>
        <taxon>Leotiomycetes</taxon>
        <taxon>Helotiales</taxon>
        <taxon>Sclerotiniaceae</taxon>
        <taxon>Botrytis</taxon>
    </lineage>
</organism>
<reference evidence="3 4" key="1">
    <citation type="submission" date="2017-12" db="EMBL/GenBank/DDBJ databases">
        <title>Comparative genomics of Botrytis spp.</title>
        <authorList>
            <person name="Valero-Jimenez C.A."/>
            <person name="Tapia P."/>
            <person name="Veloso J."/>
            <person name="Silva-Moreno E."/>
            <person name="Staats M."/>
            <person name="Valdes J.H."/>
            <person name="Van Kan J.A.L."/>
        </authorList>
    </citation>
    <scope>NUCLEOTIDE SEQUENCE [LARGE SCALE GENOMIC DNA]</scope>
    <source>
        <strain evidence="3 4">MUCL435</strain>
    </source>
</reference>
<feature type="compositionally biased region" description="Basic and acidic residues" evidence="1">
    <location>
        <begin position="217"/>
        <end position="228"/>
    </location>
</feature>
<dbReference type="AlphaFoldDB" id="A0A4S8QMK1"/>
<comment type="caution">
    <text evidence="3">The sequence shown here is derived from an EMBL/GenBank/DDBJ whole genome shotgun (WGS) entry which is preliminary data.</text>
</comment>
<feature type="compositionally biased region" description="Low complexity" evidence="1">
    <location>
        <begin position="9"/>
        <end position="19"/>
    </location>
</feature>
<sequence>MPPPPPLSTPTQPSLTSALAKPKTKGKIHVSFTDWVLGGSLLSINSPNPNNVVPAATRQRNDSRIRATATKDKNGRNIVILEDREQDGMVGEVEMLVVRKVSKKNGHGRGRSGSAGEVVSVKAKISEEVLETVVEESKEEKKAESKEEVKDEKKEEVVEVKKADGDDKGEQVLSLQKDGGGKEEAVKVVEEKSEESKPKGEEPKADVVIEIAAVPSTEDKEKDKKAEPEVIVVEVEVKEKENKDKGKDKKKDKDVKETSKGEDDPESTTTKPEEPSADTTVTATDSKEKTPSITDKATEKAATEPIEITNNEKDEKVEPVDGNEWTKEQDSKLMAMKKENKTWKEISGELGTGKKEVVARYKVLQEQEKTEDEEEKAEVEEKPTKVEKKKKIKCTAQVDNEDTEEGIYISPDCPYHQPQSKASAASAPKQEKKKKRKSYGELEKDRDDEDEEQEERMQGNGHGNPQGHLRPDKIWSAEDCETLEYLMEKHRSTQWLQLQAGFFNYTGRMVKAEFIERKFRKDGLA</sequence>
<evidence type="ECO:0000256" key="1">
    <source>
        <dbReference type="SAM" id="MobiDB-lite"/>
    </source>
</evidence>
<evidence type="ECO:0000259" key="2">
    <source>
        <dbReference type="PROSITE" id="PS50926"/>
    </source>
</evidence>
<feature type="compositionally biased region" description="Acidic residues" evidence="1">
    <location>
        <begin position="369"/>
        <end position="378"/>
    </location>
</feature>
<evidence type="ECO:0000313" key="4">
    <source>
        <dbReference type="Proteomes" id="UP000308671"/>
    </source>
</evidence>
<dbReference type="Proteomes" id="UP000308671">
    <property type="component" value="Unassembled WGS sequence"/>
</dbReference>
<feature type="compositionally biased region" description="Basic and acidic residues" evidence="1">
    <location>
        <begin position="235"/>
        <end position="262"/>
    </location>
</feature>
<feature type="region of interest" description="Disordered" evidence="1">
    <location>
        <begin position="132"/>
        <end position="330"/>
    </location>
</feature>
<feature type="compositionally biased region" description="Basic and acidic residues" evidence="1">
    <location>
        <begin position="179"/>
        <end position="207"/>
    </location>
</feature>
<feature type="compositionally biased region" description="Basic and acidic residues" evidence="1">
    <location>
        <begin position="135"/>
        <end position="170"/>
    </location>
</feature>
<accession>A0A4S8QMK1</accession>
<protein>
    <recommendedName>
        <fullName evidence="2">TRAM domain-containing protein</fullName>
    </recommendedName>
</protein>
<proteinExistence type="predicted"/>